<name>D3VPP0_MYCAA</name>
<dbReference type="Pfam" id="PF00082">
    <property type="entry name" value="Peptidase_S8"/>
    <property type="match status" value="1"/>
</dbReference>
<reference evidence="3" key="1">
    <citation type="journal article" date="2010" name="BMC Genomics">
        <title>Comparative genomic and proteomic analyses of two Mycoplasma agalactiae strains: clues to the macro- and micro-events that are shaping mycoplasma diversity.</title>
        <authorList>
            <person name="Nouvel L.X."/>
            <person name="Sirand-Pugnet P."/>
            <person name="Marenda M.S."/>
            <person name="Sagne E."/>
            <person name="Barbe V."/>
            <person name="Mangenot S."/>
            <person name="Schenowitz C."/>
            <person name="Jacob D."/>
            <person name="Barre A."/>
            <person name="Claverol S."/>
            <person name="Blanchard A."/>
            <person name="Citti C."/>
        </authorList>
    </citation>
    <scope>NUCLEOTIDE SEQUENCE [LARGE SCALE GENOMIC DNA]</scope>
    <source>
        <strain evidence="3">5632</strain>
    </source>
</reference>
<dbReference type="AlphaFoldDB" id="D3VPP0"/>
<gene>
    <name evidence="2" type="ordered locus">MAGa2210</name>
</gene>
<dbReference type="EMBL" id="FP671138">
    <property type="protein sequence ID" value="CBH40450.1"/>
    <property type="molecule type" value="Genomic_DNA"/>
</dbReference>
<dbReference type="SUPFAM" id="SSF52743">
    <property type="entry name" value="Subtilisin-like"/>
    <property type="match status" value="1"/>
</dbReference>
<dbReference type="Proteomes" id="UP000006902">
    <property type="component" value="Chromosome"/>
</dbReference>
<dbReference type="InterPro" id="IPR034074">
    <property type="entry name" value="Y4bN_pept_dom"/>
</dbReference>
<evidence type="ECO:0000313" key="3">
    <source>
        <dbReference type="Proteomes" id="UP000006902"/>
    </source>
</evidence>
<dbReference type="InterPro" id="IPR000209">
    <property type="entry name" value="Peptidase_S8/S53_dom"/>
</dbReference>
<accession>D3VPP0</accession>
<dbReference type="KEGG" id="mal:MAGa2210"/>
<dbReference type="InterPro" id="IPR036852">
    <property type="entry name" value="Peptidase_S8/S53_dom_sf"/>
</dbReference>
<dbReference type="GO" id="GO:0006508">
    <property type="term" value="P:proteolysis"/>
    <property type="evidence" value="ECO:0007669"/>
    <property type="project" value="InterPro"/>
</dbReference>
<evidence type="ECO:0000313" key="2">
    <source>
        <dbReference type="EMBL" id="CBH40450.1"/>
    </source>
</evidence>
<proteinExistence type="predicted"/>
<dbReference type="RefSeq" id="WP_013021868.1">
    <property type="nucleotide sequence ID" value="NC_013948.1"/>
</dbReference>
<dbReference type="OrthoDB" id="9759014at2"/>
<organism evidence="2 3">
    <name type="scientific">Mycoplasmopsis agalactiae</name>
    <name type="common">Mycoplasma agalactiae</name>
    <dbReference type="NCBI Taxonomy" id="2110"/>
    <lineage>
        <taxon>Bacteria</taxon>
        <taxon>Bacillati</taxon>
        <taxon>Mycoplasmatota</taxon>
        <taxon>Mycoplasmoidales</taxon>
        <taxon>Metamycoplasmataceae</taxon>
        <taxon>Mycoplasmopsis</taxon>
    </lineage>
</organism>
<sequence>MNSLLVLKGEFDSKPNPLKPGIPKLSGQTQLKLDHIKMLLGQLNNVYNFWKKQTLKIDALINAKYYSIAAKSKRITKLFYSTIKENNNKIVGVSLIDDYENSNAKQKHLITYYIEKNILKNAINKVSIIVDKLEQNSISIITNDLIDQIWNGQIDILANDFSRTQFCSIIVDLSHIEEFNVKTTHISLKNEKIVTLYDINVDIIKLLKELDIHFNILHRIDKNTFYLDSEPYNLLKEKAPFLISMSVEDLNEIDWKYNDYNLASNNGVLTIPDPTIEPIVGVIDTMFDKRVYFSKWVEFKKEISDEISLSQEDYDHGTAVTSIIVDGPSFNKELEDNCGRFRVRHFGVAKKGRNSTLTLYNKIKTIVESNKDIKVWNLSLGSDLEIDKNSISVMGYLLDELQYKNDVIFIVAGTNKKIDESDSKRIGSPADSINAIVVNSVDDKDNPTNYSRKGPVLHFFNKPDVSYYGGTKDKPITTCTANGAYEIFGISFAAPWITRKVAYLIHKLKFSKEEAKALIIHSAIPSIYDSNIVGYGVVPKKINDVIESKNHEIKVLLSSYTKEYHTYNYEFPVPIQDNAFPFTVKATLVYFADTNRNQGIDYTKNELDFQLGSMQKDNDSLKIVPLNENRQSYHDEGVYINEQEARKEFSKWNTVKIIEKNETTPGGKPRKPIKVNNNLKFWGIRITKKDRLDIENKEKIKFSVVITLKGIDKTKNRLENFISLCQSSQRWYVKKVKIDNEINIFSKSNEQIEFNS</sequence>
<dbReference type="CDD" id="cd04847">
    <property type="entry name" value="Peptidases_S8_Subtilisin_like_2"/>
    <property type="match status" value="1"/>
</dbReference>
<evidence type="ECO:0000259" key="1">
    <source>
        <dbReference type="Pfam" id="PF00082"/>
    </source>
</evidence>
<dbReference type="Gene3D" id="3.40.50.200">
    <property type="entry name" value="Peptidase S8/S53 domain"/>
    <property type="match status" value="1"/>
</dbReference>
<dbReference type="eggNOG" id="COG1404">
    <property type="taxonomic scope" value="Bacteria"/>
</dbReference>
<protein>
    <recommendedName>
        <fullName evidence="1">Peptidase S8/S53 domain-containing protein</fullName>
    </recommendedName>
</protein>
<feature type="domain" description="Peptidase S8/S53" evidence="1">
    <location>
        <begin position="278"/>
        <end position="536"/>
    </location>
</feature>
<dbReference type="GO" id="GO:0004252">
    <property type="term" value="F:serine-type endopeptidase activity"/>
    <property type="evidence" value="ECO:0007669"/>
    <property type="project" value="InterPro"/>
</dbReference>